<comment type="subcellular location">
    <subcellularLocation>
        <location evidence="1 9">Nucleus</location>
    </subcellularLocation>
</comment>
<feature type="compositionally biased region" description="Polar residues" evidence="10">
    <location>
        <begin position="1072"/>
        <end position="1081"/>
    </location>
</feature>
<dbReference type="GO" id="GO:0036297">
    <property type="term" value="P:interstrand cross-link repair"/>
    <property type="evidence" value="ECO:0007669"/>
    <property type="project" value="TreeGrafter"/>
</dbReference>
<dbReference type="PANTHER" id="PTHR14025">
    <property type="entry name" value="FANCONI ANEMIA GROUP M FANCM FAMILY MEMBER"/>
    <property type="match status" value="1"/>
</dbReference>
<evidence type="ECO:0000256" key="2">
    <source>
        <dbReference type="ARBA" id="ARBA00009889"/>
    </source>
</evidence>
<feature type="compositionally biased region" description="Low complexity" evidence="10">
    <location>
        <begin position="868"/>
        <end position="879"/>
    </location>
</feature>
<feature type="compositionally biased region" description="Polar residues" evidence="10">
    <location>
        <begin position="115"/>
        <end position="138"/>
    </location>
</feature>
<dbReference type="CDD" id="cd12091">
    <property type="entry name" value="FANCM_ID"/>
    <property type="match status" value="1"/>
</dbReference>
<feature type="compositionally biased region" description="Polar residues" evidence="10">
    <location>
        <begin position="1147"/>
        <end position="1164"/>
    </location>
</feature>
<comment type="subunit">
    <text evidence="9">Interacts with the MHF histone-fold complex to form the FANCM-MHF complex.</text>
</comment>
<feature type="domain" description="Helicase ATP-binding" evidence="11">
    <location>
        <begin position="240"/>
        <end position="408"/>
    </location>
</feature>
<feature type="compositionally biased region" description="Polar residues" evidence="10">
    <location>
        <begin position="966"/>
        <end position="975"/>
    </location>
</feature>
<evidence type="ECO:0000256" key="6">
    <source>
        <dbReference type="ARBA" id="ARBA00022840"/>
    </source>
</evidence>
<keyword evidence="6" id="KW-0067">ATP-binding</keyword>
<sequence length="1370" mass="153003">MSSDDYFDGADDFDASALQQIDAIEAAHYSPAKRAVQPETPPASPPPKRPAALNKEPSLYDILFDVDESELAKLDTFIEDAYKGKVQPVAGPSKFSRASSSNTLQTTLFGEVIQPTASSSKPRSQIQRSKSSTRNPFGQQARKTKVWDQTAFSKTGKQGKAKGKGKANGDRDESGEETVEFAQFPAPSIAGCDMFFDLTKYLISGAFLTPPPMKLTPDLLEAKHWIYPINHPKRDYQFNIVKNSLFENTLVALPTGLGKTFIAGVVMLNYYRWFPEGKVVFVAPTKPLVAQQVTACHETCGIPGRDSAELTGEVPRATRMRYWEEKRVFFMTPQTLYNDLLKETCDIRDIVLLVVDEAHRATGDYSYNLIVRLLMAKNPHFRVLALTATPGNNVDSVQLLIDGLHISRIEIRNEESLDLKPYIHKKVFQPHLIAANENVAKIRTLIANVMTPLMKPMQAVGLLRTNESPLSMHPFRPQALSMELRDPSHKRFYGSLSMLSKLARAMLYLLTGSIGSCYTFLYDVSQEPADEDDGKKSKGKKLKDDPNFRILMTELESQRARGFDIHPKVEKLKTILIQHFGSRLAEKDGEGKDNIDESRIMVFSSYRAVVDEIVEELDKERPLIRATRFIGQGADKQGKKGLAQKQQLEVIKKFMAGEYNVLVATSIGEEGLDIGEIDVTVCYDADKAPTRMVIVMINHDGHSLTIAQIQRFGRTGRKRTGTIHALLAEDREEMNIEKAEATYKEVQKLISKGEMYELYSDVERLIPDHMKPECIEKMVEIEKYVREEGRKRASPKKKGATQGVKRKRNDDIGRNIPEGASSGFVSVRDLVIKGAKKPKKATLSKNFDADGQDDETDEDIMSGRILASRRTQSAAASTSNEKPAKKATLRRSATTAGSRSKARRKRLEEQSLSQFSRQGQDDSDDMDIEYGAVAVTQTRLFTPKKQADPASESSDEMDVDEETHPKNASPQVTPSPSRPRPSMVKRKVDSSVIELSDSSDHDRPALEPRRSRSTSSLMHSSSHERPKQTEDIGWLVDDDDDTLNFEIVDSSPIAPKKTPSFQRVQIGDESIEVSQPTSSKCTLVDDSIELVEPNSSPQPLRKRRLKQIWSDSSSPQVLSPVGAPLRNLNKGKSRSPTPPKKQPSPTLVESSSPLHAQPKKTNATMLPPPLPDRLLGLNADNSYDLPEPSYPVRPAGNQAKRRRIFEEPESPTLEMPPPSQRCLYRMESTPVRPKTRHKTKRAKPSLLAKNVDPVFDGEAAHSGDETSEGHSSEDEENDEDRAFIKNSPVTQVSPSYEQTQIYRRSLMTQPENGPAFVGRLVRPKPFGRIDGPRRPHKSLPSSSPPPDEELDNYEFGSFIVHDDADISYEN</sequence>
<dbReference type="SMART" id="SM00487">
    <property type="entry name" value="DEXDc"/>
    <property type="match status" value="1"/>
</dbReference>
<dbReference type="Gene3D" id="3.40.50.300">
    <property type="entry name" value="P-loop containing nucleotide triphosphate hydrolases"/>
    <property type="match status" value="2"/>
</dbReference>
<dbReference type="GO" id="GO:0043138">
    <property type="term" value="F:3'-5' DNA helicase activity"/>
    <property type="evidence" value="ECO:0007669"/>
    <property type="project" value="InterPro"/>
</dbReference>
<dbReference type="PROSITE" id="PS51192">
    <property type="entry name" value="HELICASE_ATP_BIND_1"/>
    <property type="match status" value="1"/>
</dbReference>
<dbReference type="InterPro" id="IPR001650">
    <property type="entry name" value="Helicase_C-like"/>
</dbReference>
<evidence type="ECO:0000256" key="8">
    <source>
        <dbReference type="ARBA" id="ARBA00047995"/>
    </source>
</evidence>
<feature type="region of interest" description="Disordered" evidence="10">
    <location>
        <begin position="28"/>
        <end position="54"/>
    </location>
</feature>
<dbReference type="GO" id="GO:0045003">
    <property type="term" value="P:double-strand break repair via synthesis-dependent strand annealing"/>
    <property type="evidence" value="ECO:0007669"/>
    <property type="project" value="TreeGrafter"/>
</dbReference>
<reference evidence="13 14" key="1">
    <citation type="submission" date="2020-01" db="EMBL/GenBank/DDBJ databases">
        <authorList>
            <person name="Gupta K D."/>
        </authorList>
    </citation>
    <scope>NUCLEOTIDE SEQUENCE [LARGE SCALE GENOMIC DNA]</scope>
</reference>
<evidence type="ECO:0000256" key="9">
    <source>
        <dbReference type="RuleBase" id="RU367027"/>
    </source>
</evidence>
<dbReference type="InterPro" id="IPR006935">
    <property type="entry name" value="Helicase/UvrB_N"/>
</dbReference>
<dbReference type="SUPFAM" id="SSF52540">
    <property type="entry name" value="P-loop containing nucleoside triphosphate hydrolases"/>
    <property type="match status" value="1"/>
</dbReference>
<evidence type="ECO:0000256" key="5">
    <source>
        <dbReference type="ARBA" id="ARBA00022806"/>
    </source>
</evidence>
<dbReference type="GO" id="GO:0016787">
    <property type="term" value="F:hydrolase activity"/>
    <property type="evidence" value="ECO:0007669"/>
    <property type="project" value="UniProtKB-KW"/>
</dbReference>
<dbReference type="CDD" id="cd18033">
    <property type="entry name" value="DEXDc_FANCM"/>
    <property type="match status" value="1"/>
</dbReference>
<dbReference type="Proteomes" id="UP000467700">
    <property type="component" value="Unassembled WGS sequence"/>
</dbReference>
<dbReference type="FunFam" id="3.40.50.300:FF:000861">
    <property type="entry name" value="Fanconi anemia, complementation group M"/>
    <property type="match status" value="1"/>
</dbReference>
<evidence type="ECO:0000313" key="13">
    <source>
        <dbReference type="EMBL" id="CAA7264708.1"/>
    </source>
</evidence>
<feature type="domain" description="Helicase C-terminal" evidence="12">
    <location>
        <begin position="576"/>
        <end position="766"/>
    </location>
</feature>
<evidence type="ECO:0000259" key="11">
    <source>
        <dbReference type="PROSITE" id="PS51192"/>
    </source>
</evidence>
<evidence type="ECO:0000256" key="7">
    <source>
        <dbReference type="ARBA" id="ARBA00023242"/>
    </source>
</evidence>
<feature type="compositionally biased region" description="Basic and acidic residues" evidence="10">
    <location>
        <begin position="1021"/>
        <end position="1030"/>
    </location>
</feature>
<comment type="function">
    <text evidence="9">ATP-dependent DNA helicase involved in DNA damage repair by homologous recombination and in genome maintenance. Capable of unwinding D-loops. Plays a role in limiting crossover recombinants during mitotic DNA double-strand break (DSB) repair. Component of a FANCM-MHF complex which promotes gene conversion at blocked replication forks, probably by reversal of the stalled fork.</text>
</comment>
<feature type="region of interest" description="Disordered" evidence="10">
    <location>
        <begin position="111"/>
        <end position="178"/>
    </location>
</feature>
<proteinExistence type="inferred from homology"/>
<dbReference type="PANTHER" id="PTHR14025:SF20">
    <property type="entry name" value="FANCONI ANEMIA GROUP M PROTEIN"/>
    <property type="match status" value="1"/>
</dbReference>
<dbReference type="InterPro" id="IPR044749">
    <property type="entry name" value="FANCM_DEXDc"/>
</dbReference>
<dbReference type="Pfam" id="PF00271">
    <property type="entry name" value="Helicase_C"/>
    <property type="match status" value="1"/>
</dbReference>
<accession>A0A8S0W6H3</accession>
<keyword evidence="7" id="KW-0539">Nucleus</keyword>
<dbReference type="InterPro" id="IPR039686">
    <property type="entry name" value="FANCM/Mph1-like_ID"/>
</dbReference>
<dbReference type="GO" id="GO:0005524">
    <property type="term" value="F:ATP binding"/>
    <property type="evidence" value="ECO:0007669"/>
    <property type="project" value="UniProtKB-UniRule"/>
</dbReference>
<evidence type="ECO:0000256" key="3">
    <source>
        <dbReference type="ARBA" id="ARBA00022741"/>
    </source>
</evidence>
<protein>
    <recommendedName>
        <fullName evidence="9">ATP-dependent DNA helicase</fullName>
        <ecNumber evidence="9">3.6.4.12</ecNumber>
    </recommendedName>
</protein>
<keyword evidence="4" id="KW-0378">Hydrolase</keyword>
<feature type="compositionally biased region" description="Basic and acidic residues" evidence="10">
    <location>
        <begin position="998"/>
        <end position="1010"/>
    </location>
</feature>
<organism evidence="13 14">
    <name type="scientific">Cyclocybe aegerita</name>
    <name type="common">Black poplar mushroom</name>
    <name type="synonym">Agrocybe aegerita</name>
    <dbReference type="NCBI Taxonomy" id="1973307"/>
    <lineage>
        <taxon>Eukaryota</taxon>
        <taxon>Fungi</taxon>
        <taxon>Dikarya</taxon>
        <taxon>Basidiomycota</taxon>
        <taxon>Agaricomycotina</taxon>
        <taxon>Agaricomycetes</taxon>
        <taxon>Agaricomycetidae</taxon>
        <taxon>Agaricales</taxon>
        <taxon>Agaricineae</taxon>
        <taxon>Bolbitiaceae</taxon>
        <taxon>Cyclocybe</taxon>
    </lineage>
</organism>
<evidence type="ECO:0000256" key="1">
    <source>
        <dbReference type="ARBA" id="ARBA00004123"/>
    </source>
</evidence>
<dbReference type="EC" id="3.6.4.12" evidence="9"/>
<gene>
    <name evidence="13" type="ORF">AAE3_LOCUS6892</name>
</gene>
<dbReference type="Pfam" id="PF04851">
    <property type="entry name" value="ResIII"/>
    <property type="match status" value="1"/>
</dbReference>
<comment type="similarity">
    <text evidence="2 9">Belongs to the DEAD box helicase family. DEAH subfamily. FANCM sub-subfamily.</text>
</comment>
<feature type="compositionally biased region" description="Polar residues" evidence="10">
    <location>
        <begin position="1287"/>
        <end position="1311"/>
    </location>
</feature>
<dbReference type="GO" id="GO:0000400">
    <property type="term" value="F:four-way junction DNA binding"/>
    <property type="evidence" value="ECO:0007669"/>
    <property type="project" value="TreeGrafter"/>
</dbReference>
<evidence type="ECO:0000313" key="14">
    <source>
        <dbReference type="Proteomes" id="UP000467700"/>
    </source>
</evidence>
<dbReference type="PROSITE" id="PS51194">
    <property type="entry name" value="HELICASE_CTER"/>
    <property type="match status" value="1"/>
</dbReference>
<feature type="region of interest" description="Disordered" evidence="10">
    <location>
        <begin position="788"/>
        <end position="819"/>
    </location>
</feature>
<keyword evidence="3" id="KW-0547">Nucleotide-binding</keyword>
<dbReference type="InterPro" id="IPR027417">
    <property type="entry name" value="P-loop_NTPase"/>
</dbReference>
<feature type="compositionally biased region" description="Pro residues" evidence="10">
    <location>
        <begin position="39"/>
        <end position="49"/>
    </location>
</feature>
<comment type="catalytic activity">
    <reaction evidence="8 9">
        <text>ATP + H2O = ADP + phosphate + H(+)</text>
        <dbReference type="Rhea" id="RHEA:13065"/>
        <dbReference type="ChEBI" id="CHEBI:15377"/>
        <dbReference type="ChEBI" id="CHEBI:15378"/>
        <dbReference type="ChEBI" id="CHEBI:30616"/>
        <dbReference type="ChEBI" id="CHEBI:43474"/>
        <dbReference type="ChEBI" id="CHEBI:456216"/>
        <dbReference type="EC" id="3.6.4.12"/>
    </reaction>
</comment>
<feature type="compositionally biased region" description="Basic and acidic residues" evidence="10">
    <location>
        <begin position="1258"/>
        <end position="1272"/>
    </location>
</feature>
<comment type="caution">
    <text evidence="13">The sequence shown here is derived from an EMBL/GenBank/DDBJ whole genome shotgun (WGS) entry which is preliminary data.</text>
</comment>
<feature type="compositionally biased region" description="Basic residues" evidence="10">
    <location>
        <begin position="1233"/>
        <end position="1243"/>
    </location>
</feature>
<keyword evidence="14" id="KW-1185">Reference proteome</keyword>
<evidence type="ECO:0000259" key="12">
    <source>
        <dbReference type="PROSITE" id="PS51194"/>
    </source>
</evidence>
<dbReference type="EMBL" id="CACVBS010000046">
    <property type="protein sequence ID" value="CAA7264708.1"/>
    <property type="molecule type" value="Genomic_DNA"/>
</dbReference>
<dbReference type="InterPro" id="IPR014001">
    <property type="entry name" value="Helicase_ATP-bd"/>
</dbReference>
<dbReference type="GO" id="GO:0009378">
    <property type="term" value="F:four-way junction helicase activity"/>
    <property type="evidence" value="ECO:0007669"/>
    <property type="project" value="TreeGrafter"/>
</dbReference>
<feature type="compositionally biased region" description="Basic residues" evidence="10">
    <location>
        <begin position="792"/>
        <end position="807"/>
    </location>
</feature>
<dbReference type="GO" id="GO:0005634">
    <property type="term" value="C:nucleus"/>
    <property type="evidence" value="ECO:0007669"/>
    <property type="project" value="UniProtKB-SubCell"/>
</dbReference>
<dbReference type="SMART" id="SM00490">
    <property type="entry name" value="HELICc"/>
    <property type="match status" value="1"/>
</dbReference>
<feature type="compositionally biased region" description="Acidic residues" evidence="10">
    <location>
        <begin position="850"/>
        <end position="860"/>
    </location>
</feature>
<feature type="region of interest" description="Disordered" evidence="10">
    <location>
        <begin position="839"/>
        <end position="1352"/>
    </location>
</feature>
<keyword evidence="5" id="KW-0347">Helicase</keyword>
<name>A0A8S0W6H3_CYCAE</name>
<dbReference type="OrthoDB" id="164902at2759"/>
<evidence type="ECO:0000256" key="4">
    <source>
        <dbReference type="ARBA" id="ARBA00022801"/>
    </source>
</evidence>
<evidence type="ECO:0000256" key="10">
    <source>
        <dbReference type="SAM" id="MobiDB-lite"/>
    </source>
</evidence>